<dbReference type="EMBL" id="BARV01007429">
    <property type="protein sequence ID" value="GAI07864.1"/>
    <property type="molecule type" value="Genomic_DNA"/>
</dbReference>
<dbReference type="AlphaFoldDB" id="X1MN97"/>
<evidence type="ECO:0000259" key="1">
    <source>
        <dbReference type="Pfam" id="PF13478"/>
    </source>
</evidence>
<protein>
    <recommendedName>
        <fullName evidence="1">XdhC Rossmann domain-containing protein</fullName>
    </recommendedName>
</protein>
<feature type="non-terminal residue" evidence="2">
    <location>
        <position position="1"/>
    </location>
</feature>
<dbReference type="PANTHER" id="PTHR30388">
    <property type="entry name" value="ALDEHYDE OXIDOREDUCTASE MOLYBDENUM COFACTOR ASSEMBLY PROTEIN"/>
    <property type="match status" value="1"/>
</dbReference>
<dbReference type="Pfam" id="PF13478">
    <property type="entry name" value="XdhC_C"/>
    <property type="match status" value="1"/>
</dbReference>
<dbReference type="Gene3D" id="3.40.50.720">
    <property type="entry name" value="NAD(P)-binding Rossmann-like Domain"/>
    <property type="match status" value="1"/>
</dbReference>
<gene>
    <name evidence="2" type="ORF">S06H3_15127</name>
</gene>
<dbReference type="PANTHER" id="PTHR30388:SF6">
    <property type="entry name" value="XANTHINE DEHYDROGENASE SUBUNIT A-RELATED"/>
    <property type="match status" value="1"/>
</dbReference>
<organism evidence="2">
    <name type="scientific">marine sediment metagenome</name>
    <dbReference type="NCBI Taxonomy" id="412755"/>
    <lineage>
        <taxon>unclassified sequences</taxon>
        <taxon>metagenomes</taxon>
        <taxon>ecological metagenomes</taxon>
    </lineage>
</organism>
<sequence>YIGMMGSKAKIETIFSHLLDKGVPEKLLKEVHTPIGLEIQAKTPEEIAVSILAEIIKVRHSSL</sequence>
<comment type="caution">
    <text evidence="2">The sequence shown here is derived from an EMBL/GenBank/DDBJ whole genome shotgun (WGS) entry which is preliminary data.</text>
</comment>
<reference evidence="2" key="1">
    <citation type="journal article" date="2014" name="Front. Microbiol.">
        <title>High frequency of phylogenetically diverse reductive dehalogenase-homologous genes in deep subseafloor sedimentary metagenomes.</title>
        <authorList>
            <person name="Kawai M."/>
            <person name="Futagami T."/>
            <person name="Toyoda A."/>
            <person name="Takaki Y."/>
            <person name="Nishi S."/>
            <person name="Hori S."/>
            <person name="Arai W."/>
            <person name="Tsubouchi T."/>
            <person name="Morono Y."/>
            <person name="Uchiyama I."/>
            <person name="Ito T."/>
            <person name="Fujiyama A."/>
            <person name="Inagaki F."/>
            <person name="Takami H."/>
        </authorList>
    </citation>
    <scope>NUCLEOTIDE SEQUENCE</scope>
    <source>
        <strain evidence="2">Expedition CK06-06</strain>
    </source>
</reference>
<feature type="domain" description="XdhC Rossmann" evidence="1">
    <location>
        <begin position="1"/>
        <end position="55"/>
    </location>
</feature>
<accession>X1MN97</accession>
<dbReference type="InterPro" id="IPR052698">
    <property type="entry name" value="MoCofactor_Util/Proc"/>
</dbReference>
<evidence type="ECO:0000313" key="2">
    <source>
        <dbReference type="EMBL" id="GAI07864.1"/>
    </source>
</evidence>
<dbReference type="InterPro" id="IPR027051">
    <property type="entry name" value="XdhC_Rossmann_dom"/>
</dbReference>
<proteinExistence type="predicted"/>
<name>X1MN97_9ZZZZ</name>